<organism evidence="2 7">
    <name type="scientific">Camelus ferus</name>
    <name type="common">Wild bactrian camel</name>
    <name type="synonym">Camelus bactrianus ferus</name>
    <dbReference type="NCBI Taxonomy" id="419612"/>
    <lineage>
        <taxon>Eukaryota</taxon>
        <taxon>Metazoa</taxon>
        <taxon>Chordata</taxon>
        <taxon>Craniata</taxon>
        <taxon>Vertebrata</taxon>
        <taxon>Euteleostomi</taxon>
        <taxon>Mammalia</taxon>
        <taxon>Eutheria</taxon>
        <taxon>Laurasiatheria</taxon>
        <taxon>Artiodactyla</taxon>
        <taxon>Tylopoda</taxon>
        <taxon>Camelidae</taxon>
        <taxon>Camelus</taxon>
    </lineage>
</organism>
<name>A0A8B8RR72_CAMFR</name>
<evidence type="ECO:0000313" key="7">
    <source>
        <dbReference type="RefSeq" id="XP_032320441.1"/>
    </source>
</evidence>
<evidence type="ECO:0000313" key="4">
    <source>
        <dbReference type="RefSeq" id="XP_032320437.1"/>
    </source>
</evidence>
<feature type="region of interest" description="Disordered" evidence="1">
    <location>
        <begin position="17"/>
        <end position="51"/>
    </location>
</feature>
<sequence>MGGRSLREAALQAWWGRDRQLPPGQRLPFSQEAGTRSPGMGGAGLPEMGDVGEVWVQHPPPALDVPLTDIPPPPTRMGAGGAIWDSGEHEQAAGKAGSWCACCVVLPPEPLISRPSSGGDNSTLGGRPMQGRQPECQQWCRPSGPHCGVRVPGPRSQHPVFAHWEPERPGGQGAQEAQGVGIYHRRWDCFTSVSTSTALNAGPGSLHGKRLAQRPVDTQQSCDYLSNVLISYSAASSWGSSHGCGSGGICLATSHVVGPAPVAPQPRQPTGHRGAHGGRAALCHPEDALPHAGAAQPPGGPASPGPLGPPLLPHLRLHQQPHQPHQPHHLLPHVPEFQGGHAGAKERSPEAPSLPHHHQPRWGLRDPPPEDADGQEWGRGPSGSWAPTPAAGAWFQHRLRAALPLPGSSCRPWSAPCWVLSAGG</sequence>
<feature type="compositionally biased region" description="Polar residues" evidence="1">
    <location>
        <begin position="114"/>
        <end position="124"/>
    </location>
</feature>
<evidence type="ECO:0000256" key="1">
    <source>
        <dbReference type="SAM" id="MobiDB-lite"/>
    </source>
</evidence>
<dbReference type="RefSeq" id="XP_032320440.1">
    <property type="nucleotide sequence ID" value="XM_032464549.1"/>
</dbReference>
<gene>
    <name evidence="3 4 5 6 7" type="primary">LOC116658786</name>
</gene>
<dbReference type="AlphaFoldDB" id="A0A8B8RR72"/>
<feature type="region of interest" description="Disordered" evidence="1">
    <location>
        <begin position="260"/>
        <end position="389"/>
    </location>
</feature>
<proteinExistence type="predicted"/>
<dbReference type="RefSeq" id="XP_032320441.1">
    <property type="nucleotide sequence ID" value="XM_032464550.1"/>
</dbReference>
<feature type="region of interest" description="Disordered" evidence="1">
    <location>
        <begin position="113"/>
        <end position="137"/>
    </location>
</feature>
<dbReference type="GeneID" id="116658786"/>
<evidence type="ECO:0000313" key="5">
    <source>
        <dbReference type="RefSeq" id="XP_032320439.1"/>
    </source>
</evidence>
<evidence type="ECO:0000313" key="2">
    <source>
        <dbReference type="Proteomes" id="UP000694856"/>
    </source>
</evidence>
<feature type="compositionally biased region" description="Pro residues" evidence="1">
    <location>
        <begin position="298"/>
        <end position="312"/>
    </location>
</feature>
<evidence type="ECO:0000313" key="3">
    <source>
        <dbReference type="RefSeq" id="XP_032320436.1"/>
    </source>
</evidence>
<dbReference type="RefSeq" id="XP_032320437.1">
    <property type="nucleotide sequence ID" value="XM_032464546.1"/>
</dbReference>
<evidence type="ECO:0000313" key="6">
    <source>
        <dbReference type="RefSeq" id="XP_032320440.1"/>
    </source>
</evidence>
<keyword evidence="2" id="KW-1185">Reference proteome</keyword>
<dbReference type="RefSeq" id="XP_032320436.1">
    <property type="nucleotide sequence ID" value="XM_032464545.1"/>
</dbReference>
<reference evidence="3 4" key="1">
    <citation type="submission" date="2025-04" db="UniProtKB">
        <authorList>
            <consortium name="RefSeq"/>
        </authorList>
    </citation>
    <scope>IDENTIFICATION</scope>
    <source>
        <tissue evidence="3 4">Ear skin</tissue>
    </source>
</reference>
<accession>A0A8B8RR72</accession>
<dbReference type="KEGG" id="cfr:116658786"/>
<protein>
    <submittedName>
        <fullName evidence="3 4">Uncharacterized protein LOC116658786</fullName>
    </submittedName>
</protein>
<dbReference type="Proteomes" id="UP000694856">
    <property type="component" value="Chromosome 21"/>
</dbReference>
<dbReference type="RefSeq" id="XP_032320439.1">
    <property type="nucleotide sequence ID" value="XM_032464548.1"/>
</dbReference>
<feature type="compositionally biased region" description="Basic residues" evidence="1">
    <location>
        <begin position="315"/>
        <end position="331"/>
    </location>
</feature>